<dbReference type="Pfam" id="PF00404">
    <property type="entry name" value="Dockerin_1"/>
    <property type="match status" value="1"/>
</dbReference>
<evidence type="ECO:0000313" key="13">
    <source>
        <dbReference type="EMBL" id="EGD49416.1"/>
    </source>
</evidence>
<dbReference type="CDD" id="cd14256">
    <property type="entry name" value="Dockerin_I"/>
    <property type="match status" value="1"/>
</dbReference>
<dbReference type="EMBL" id="ACXX02000001">
    <property type="protein sequence ID" value="EGD49416.1"/>
    <property type="molecule type" value="Genomic_DNA"/>
</dbReference>
<evidence type="ECO:0000256" key="9">
    <source>
        <dbReference type="ARBA" id="ARBA00023326"/>
    </source>
</evidence>
<dbReference type="PANTHER" id="PTHR31297:SF41">
    <property type="entry name" value="ENDOGLUCANASE, PUTATIVE (AFU_ORTHOLOGUE AFUA_5G01830)-RELATED"/>
    <property type="match status" value="1"/>
</dbReference>
<dbReference type="SUPFAM" id="SSF51445">
    <property type="entry name" value="(Trans)glycosidases"/>
    <property type="match status" value="1"/>
</dbReference>
<evidence type="ECO:0000256" key="8">
    <source>
        <dbReference type="ARBA" id="ARBA00023295"/>
    </source>
</evidence>
<dbReference type="InterPro" id="IPR017853">
    <property type="entry name" value="GH"/>
</dbReference>
<keyword evidence="7" id="KW-0119">Carbohydrate metabolism</keyword>
<dbReference type="STRING" id="588581.Cpap_3849"/>
<feature type="chain" id="PRO_5003272747" description="cellulase" evidence="11">
    <location>
        <begin position="27"/>
        <end position="475"/>
    </location>
</feature>
<dbReference type="Gene3D" id="3.20.20.80">
    <property type="entry name" value="Glycosidases"/>
    <property type="match status" value="1"/>
</dbReference>
<dbReference type="InterPro" id="IPR001547">
    <property type="entry name" value="Glyco_hydro_5"/>
</dbReference>
<evidence type="ECO:0000256" key="1">
    <source>
        <dbReference type="ARBA" id="ARBA00000966"/>
    </source>
</evidence>
<dbReference type="GO" id="GO:0008810">
    <property type="term" value="F:cellulase activity"/>
    <property type="evidence" value="ECO:0007669"/>
    <property type="project" value="UniProtKB-EC"/>
</dbReference>
<keyword evidence="6" id="KW-0136">Cellulose degradation</keyword>
<evidence type="ECO:0000256" key="7">
    <source>
        <dbReference type="ARBA" id="ARBA00023277"/>
    </source>
</evidence>
<dbReference type="eggNOG" id="COG2730">
    <property type="taxonomic scope" value="Bacteria"/>
</dbReference>
<dbReference type="InterPro" id="IPR016134">
    <property type="entry name" value="Dockerin_dom"/>
</dbReference>
<keyword evidence="4 11" id="KW-0732">Signal</keyword>
<evidence type="ECO:0000256" key="4">
    <source>
        <dbReference type="ARBA" id="ARBA00022729"/>
    </source>
</evidence>
<evidence type="ECO:0000256" key="11">
    <source>
        <dbReference type="SAM" id="SignalP"/>
    </source>
</evidence>
<dbReference type="InterPro" id="IPR036439">
    <property type="entry name" value="Dockerin_dom_sf"/>
</dbReference>
<dbReference type="EC" id="3.2.1.4" evidence="3"/>
<reference evidence="13" key="2">
    <citation type="submission" date="2011-01" db="EMBL/GenBank/DDBJ databases">
        <title>The Non-contiguous Finished genome of Clostridium papyrosolvens.</title>
        <authorList>
            <person name="Lucas S."/>
            <person name="Copeland A."/>
            <person name="Lapidus A."/>
            <person name="Cheng J.-F."/>
            <person name="Goodwin L."/>
            <person name="Pitluck S."/>
            <person name="Misra M."/>
            <person name="Chertkov O."/>
            <person name="Detter J.C."/>
            <person name="Han C."/>
            <person name="Tapia R."/>
            <person name="Land M."/>
            <person name="Hauser L."/>
            <person name="Kyrpides N."/>
            <person name="Ivanova N."/>
            <person name="Pagani I."/>
            <person name="Mouttaki H."/>
            <person name="He Z."/>
            <person name="Zhou J."/>
            <person name="Hemme C.L."/>
            <person name="Woyke T."/>
        </authorList>
    </citation>
    <scope>NUCLEOTIDE SEQUENCE [LARGE SCALE GENOMIC DNA]</scope>
    <source>
        <strain evidence="13">DSM 2782</strain>
    </source>
</reference>
<protein>
    <recommendedName>
        <fullName evidence="3">cellulase</fullName>
        <ecNumber evidence="3">3.2.1.4</ecNumber>
    </recommendedName>
</protein>
<gene>
    <name evidence="13" type="ORF">Cpap_3849</name>
</gene>
<dbReference type="PROSITE" id="PS00659">
    <property type="entry name" value="GLYCOSYL_HYDROL_F5"/>
    <property type="match status" value="1"/>
</dbReference>
<sequence>MKKTTAFLLCFLMIFTALLPLQNANAYDASLIPNLQIQQKNVPGNDAMNFVKKLRLGWNLGNTFDANNGTNITNELDYETSWSGIKTTKQMIDTIKQKGFNTVRIPVSWFPHLSGSDYKISDVWMNRVQEVVNYCIDNKMYVILNTHHDIDKAKGYFPSSQYLTSSKKFITSVWAQVAAKFANYDEHLIFEGMNEPRLVGHANEWWPDLKNSDVLDSINCINQLNQDFVNTVRATGGKNASRYLMCPGYVASPDGATNDYFKMPNDISSNNNKLIVSVHAYCPWVFAGQSMSSGGVSTWNINDSKDQSEVTWFMDNIYNKYTSRGIPVIIGECGAVDKNNLKTRVEYMSYYVAQAKARGILCVLWDNNNFSGTGELFGFLDRRNCQFKFPEIMDGMVKYAFEAQNDPDPVIVYGDINNDGYVDSLDFAGLKKYLLNADHAYVKNLDVNLDNEVNAFDLVVLKKYLLGMVTILPSN</sequence>
<comment type="catalytic activity">
    <reaction evidence="1">
        <text>Endohydrolysis of (1-&gt;4)-beta-D-glucosidic linkages in cellulose, lichenin and cereal beta-D-glucans.</text>
        <dbReference type="EC" id="3.2.1.4"/>
    </reaction>
</comment>
<dbReference type="InterPro" id="IPR018087">
    <property type="entry name" value="Glyco_hydro_5_CS"/>
</dbReference>
<dbReference type="Pfam" id="PF00150">
    <property type="entry name" value="Cellulase"/>
    <property type="match status" value="1"/>
</dbReference>
<keyword evidence="8 10" id="KW-0326">Glycosidase</keyword>
<dbReference type="Gene3D" id="1.10.1330.10">
    <property type="entry name" value="Dockerin domain"/>
    <property type="match status" value="1"/>
</dbReference>
<dbReference type="AlphaFoldDB" id="F1T7G8"/>
<evidence type="ECO:0000256" key="5">
    <source>
        <dbReference type="ARBA" id="ARBA00022801"/>
    </source>
</evidence>
<dbReference type="InterPro" id="IPR050386">
    <property type="entry name" value="Glycosyl_hydrolase_5"/>
</dbReference>
<dbReference type="PROSITE" id="PS00448">
    <property type="entry name" value="CLOS_CELLULOSOME_RPT"/>
    <property type="match status" value="1"/>
</dbReference>
<evidence type="ECO:0000256" key="6">
    <source>
        <dbReference type="ARBA" id="ARBA00023001"/>
    </source>
</evidence>
<dbReference type="GO" id="GO:0009986">
    <property type="term" value="C:cell surface"/>
    <property type="evidence" value="ECO:0007669"/>
    <property type="project" value="TreeGrafter"/>
</dbReference>
<keyword evidence="9" id="KW-0624">Polysaccharide degradation</keyword>
<dbReference type="InterPro" id="IPR018247">
    <property type="entry name" value="EF_Hand_1_Ca_BS"/>
</dbReference>
<accession>F1T7G8</accession>
<dbReference type="GO" id="GO:0005576">
    <property type="term" value="C:extracellular region"/>
    <property type="evidence" value="ECO:0007669"/>
    <property type="project" value="TreeGrafter"/>
</dbReference>
<comment type="caution">
    <text evidence="13">The sequence shown here is derived from an EMBL/GenBank/DDBJ whole genome shotgun (WGS) entry which is preliminary data.</text>
</comment>
<dbReference type="PROSITE" id="PS51766">
    <property type="entry name" value="DOCKERIN"/>
    <property type="match status" value="1"/>
</dbReference>
<evidence type="ECO:0000259" key="12">
    <source>
        <dbReference type="PROSITE" id="PS51766"/>
    </source>
</evidence>
<dbReference type="GO" id="GO:0008422">
    <property type="term" value="F:beta-glucosidase activity"/>
    <property type="evidence" value="ECO:0007669"/>
    <property type="project" value="TreeGrafter"/>
</dbReference>
<evidence type="ECO:0000256" key="3">
    <source>
        <dbReference type="ARBA" id="ARBA00012601"/>
    </source>
</evidence>
<name>F1T7G8_9FIRM</name>
<comment type="similarity">
    <text evidence="2 10">Belongs to the glycosyl hydrolase 5 (cellulase A) family.</text>
</comment>
<evidence type="ECO:0000256" key="2">
    <source>
        <dbReference type="ARBA" id="ARBA00005641"/>
    </source>
</evidence>
<dbReference type="SUPFAM" id="SSF63446">
    <property type="entry name" value="Type I dockerin domain"/>
    <property type="match status" value="1"/>
</dbReference>
<dbReference type="Proteomes" id="UP000003860">
    <property type="component" value="Unassembled WGS sequence"/>
</dbReference>
<dbReference type="OrthoDB" id="9800955at2"/>
<reference evidence="13" key="1">
    <citation type="submission" date="2009-07" db="EMBL/GenBank/DDBJ databases">
        <authorList>
            <consortium name="US DOE Joint Genome Institute (JGI-PGF)"/>
            <person name="Lucas S."/>
            <person name="Copeland A."/>
            <person name="Lapidus A."/>
            <person name="Glavina del Rio T."/>
            <person name="Tice H."/>
            <person name="Bruce D."/>
            <person name="Goodwin L."/>
            <person name="Pitluck S."/>
            <person name="Larimer F."/>
            <person name="Land M.L."/>
            <person name="Mouttaki H."/>
            <person name="He Z."/>
            <person name="Zhou J."/>
            <person name="Hemme C.L."/>
        </authorList>
    </citation>
    <scope>NUCLEOTIDE SEQUENCE</scope>
    <source>
        <strain evidence="13">DSM 2782</strain>
    </source>
</reference>
<dbReference type="GO" id="GO:0030245">
    <property type="term" value="P:cellulose catabolic process"/>
    <property type="evidence" value="ECO:0007669"/>
    <property type="project" value="UniProtKB-KW"/>
</dbReference>
<feature type="signal peptide" evidence="11">
    <location>
        <begin position="1"/>
        <end position="26"/>
    </location>
</feature>
<dbReference type="PROSITE" id="PS00018">
    <property type="entry name" value="EF_HAND_1"/>
    <property type="match status" value="1"/>
</dbReference>
<proteinExistence type="inferred from homology"/>
<dbReference type="RefSeq" id="WP_004616082.1">
    <property type="nucleotide sequence ID" value="NZ_ACXX02000001.1"/>
</dbReference>
<dbReference type="PANTHER" id="PTHR31297">
    <property type="entry name" value="GLUCAN ENDO-1,6-BETA-GLUCOSIDASE B"/>
    <property type="match status" value="1"/>
</dbReference>
<keyword evidence="14" id="KW-1185">Reference proteome</keyword>
<dbReference type="InterPro" id="IPR002105">
    <property type="entry name" value="Dockerin_1_rpt"/>
</dbReference>
<evidence type="ECO:0000313" key="14">
    <source>
        <dbReference type="Proteomes" id="UP000003860"/>
    </source>
</evidence>
<feature type="domain" description="Dockerin" evidence="12">
    <location>
        <begin position="409"/>
        <end position="474"/>
    </location>
</feature>
<keyword evidence="5 10" id="KW-0378">Hydrolase</keyword>
<organism evidence="13 14">
    <name type="scientific">Ruminiclostridium papyrosolvens DSM 2782</name>
    <dbReference type="NCBI Taxonomy" id="588581"/>
    <lineage>
        <taxon>Bacteria</taxon>
        <taxon>Bacillati</taxon>
        <taxon>Bacillota</taxon>
        <taxon>Clostridia</taxon>
        <taxon>Eubacteriales</taxon>
        <taxon>Oscillospiraceae</taxon>
        <taxon>Ruminiclostridium</taxon>
    </lineage>
</organism>
<evidence type="ECO:0000256" key="10">
    <source>
        <dbReference type="RuleBase" id="RU361153"/>
    </source>
</evidence>